<protein>
    <recommendedName>
        <fullName evidence="5">Ferric-chelate reductase 1</fullName>
    </recommendedName>
</protein>
<sequence length="669" mass="74723">MHLLFLIAILITPNLVHSIEESFCAGTGYRDGFSSLREPKSTGWSTFDRDPHSRVWATNHATSPAPSSEQVILNIRKVEETARDASSDLNGWLQLSIKPASSTGSRNSYKIVLMSVWALTDTRESIGEFLSPDFAKCDSIAALHTDENIVPCAAAPANEPSAPNMFVYVARNASEFLKEVNLLWRTSVSYCNFPKKFRFMIATNSLAFSKNPSKLFKLTEKAFGPNVYASRWLSPKFYGAASAPLFDENELKCKTSIQVSKPQWIKSITGSATNGELVKVEKEWLNERWKGNKPTEVSENVNKRRTCKPEKGSYAFAGRCTASVGNGVPKVTSTSLHKCDTNNNFEPSDLSDILKERYDDYITMRENELKANCDCPPIPSPDEVLKASGSGRRKREDIFYDEVTNIDNETVADAESVVVENVARAPPDSIGNAHIDPPARPYILNLLAKCNPNGVSNGSFTKDEQGLCVNSQPGKLSYGVRQWHAISLLFCVIVLNPISSYMARFLKGTFTHQGKSPVPMKSWYIVHIAIILPMICMYTTGMAAIFRQRPVLGYSYSRFAQFHRIFGYLMFLLGFFEIVSGILRPTNLLLRRVVIALHWFGGTLMNYAGLILCILSYRIPASPTAFVSHVNRKQFESIFSHMAPLILVVWGIVDILFKLFMTVPNSLFT</sequence>
<feature type="chain" id="PRO_5046138837" description="Ferric-chelate reductase 1" evidence="2">
    <location>
        <begin position="19"/>
        <end position="669"/>
    </location>
</feature>
<evidence type="ECO:0000256" key="2">
    <source>
        <dbReference type="SAM" id="SignalP"/>
    </source>
</evidence>
<reference evidence="3 4" key="1">
    <citation type="submission" date="2024-08" db="EMBL/GenBank/DDBJ databases">
        <authorList>
            <person name="Cucini C."/>
            <person name="Frati F."/>
        </authorList>
    </citation>
    <scope>NUCLEOTIDE SEQUENCE [LARGE SCALE GENOMIC DNA]</scope>
</reference>
<feature type="transmembrane region" description="Helical" evidence="1">
    <location>
        <begin position="595"/>
        <end position="618"/>
    </location>
</feature>
<keyword evidence="1" id="KW-0812">Transmembrane</keyword>
<feature type="signal peptide" evidence="2">
    <location>
        <begin position="1"/>
        <end position="18"/>
    </location>
</feature>
<proteinExistence type="predicted"/>
<evidence type="ECO:0000313" key="3">
    <source>
        <dbReference type="EMBL" id="CAL8122406.1"/>
    </source>
</evidence>
<keyword evidence="1" id="KW-1133">Transmembrane helix</keyword>
<comment type="caution">
    <text evidence="3">The sequence shown here is derived from an EMBL/GenBank/DDBJ whole genome shotgun (WGS) entry which is preliminary data.</text>
</comment>
<feature type="transmembrane region" description="Helical" evidence="1">
    <location>
        <begin position="483"/>
        <end position="503"/>
    </location>
</feature>
<accession>A0ABP1RAQ4</accession>
<name>A0ABP1RAQ4_9HEXA</name>
<keyword evidence="2" id="KW-0732">Signal</keyword>
<keyword evidence="4" id="KW-1185">Reference proteome</keyword>
<dbReference type="EMBL" id="CAXLJM020000068">
    <property type="protein sequence ID" value="CAL8122406.1"/>
    <property type="molecule type" value="Genomic_DNA"/>
</dbReference>
<dbReference type="Proteomes" id="UP001642540">
    <property type="component" value="Unassembled WGS sequence"/>
</dbReference>
<dbReference type="Gene3D" id="1.20.120.1770">
    <property type="match status" value="1"/>
</dbReference>
<gene>
    <name evidence="3" type="ORF">ODALV1_LOCUS19788</name>
</gene>
<feature type="transmembrane region" description="Helical" evidence="1">
    <location>
        <begin position="638"/>
        <end position="657"/>
    </location>
</feature>
<keyword evidence="1" id="KW-0472">Membrane</keyword>
<organism evidence="3 4">
    <name type="scientific">Orchesella dallaii</name>
    <dbReference type="NCBI Taxonomy" id="48710"/>
    <lineage>
        <taxon>Eukaryota</taxon>
        <taxon>Metazoa</taxon>
        <taxon>Ecdysozoa</taxon>
        <taxon>Arthropoda</taxon>
        <taxon>Hexapoda</taxon>
        <taxon>Collembola</taxon>
        <taxon>Entomobryomorpha</taxon>
        <taxon>Entomobryoidea</taxon>
        <taxon>Orchesellidae</taxon>
        <taxon>Orchesellinae</taxon>
        <taxon>Orchesella</taxon>
    </lineage>
</organism>
<evidence type="ECO:0000256" key="1">
    <source>
        <dbReference type="SAM" id="Phobius"/>
    </source>
</evidence>
<evidence type="ECO:0008006" key="5">
    <source>
        <dbReference type="Google" id="ProtNLM"/>
    </source>
</evidence>
<evidence type="ECO:0000313" key="4">
    <source>
        <dbReference type="Proteomes" id="UP001642540"/>
    </source>
</evidence>
<feature type="transmembrane region" description="Helical" evidence="1">
    <location>
        <begin position="524"/>
        <end position="545"/>
    </location>
</feature>
<feature type="transmembrane region" description="Helical" evidence="1">
    <location>
        <begin position="565"/>
        <end position="583"/>
    </location>
</feature>